<dbReference type="InterPro" id="IPR033705">
    <property type="entry name" value="Anticodon_Ia_Val"/>
</dbReference>
<dbReference type="PANTHER" id="PTHR11946">
    <property type="entry name" value="VALYL-TRNA SYNTHETASES"/>
    <property type="match status" value="1"/>
</dbReference>
<evidence type="ECO:0000313" key="11">
    <source>
        <dbReference type="Proteomes" id="UP000050509"/>
    </source>
</evidence>
<dbReference type="PANTHER" id="PTHR11946:SF93">
    <property type="entry name" value="VALINE--TRNA LIGASE, CHLOROPLASTIC_MITOCHONDRIAL 2"/>
    <property type="match status" value="1"/>
</dbReference>
<evidence type="ECO:0000256" key="5">
    <source>
        <dbReference type="ARBA" id="ARBA00022917"/>
    </source>
</evidence>
<dbReference type="GO" id="GO:0005829">
    <property type="term" value="C:cytosol"/>
    <property type="evidence" value="ECO:0007669"/>
    <property type="project" value="TreeGrafter"/>
</dbReference>
<dbReference type="CDD" id="cd07962">
    <property type="entry name" value="Anticodon_Ia_Val"/>
    <property type="match status" value="1"/>
</dbReference>
<keyword evidence="4" id="KW-0067">ATP-binding</keyword>
<keyword evidence="2" id="KW-0436">Ligase</keyword>
<dbReference type="AlphaFoldDB" id="A0A0P9D3F7"/>
<dbReference type="Pfam" id="PF08264">
    <property type="entry name" value="Anticodon_1"/>
    <property type="match status" value="1"/>
</dbReference>
<evidence type="ECO:0000256" key="3">
    <source>
        <dbReference type="ARBA" id="ARBA00022741"/>
    </source>
</evidence>
<keyword evidence="6" id="KW-0030">Aminoacyl-tRNA synthetase</keyword>
<dbReference type="EC" id="6.1.1.9" evidence="1"/>
<evidence type="ECO:0000256" key="7">
    <source>
        <dbReference type="ARBA" id="ARBA00029936"/>
    </source>
</evidence>
<accession>A0A0P9D3F7</accession>
<comment type="caution">
    <text evidence="10">The sequence shown here is derived from an EMBL/GenBank/DDBJ whole genome shotgun (WGS) entry which is preliminary data.</text>
</comment>
<sequence length="199" mass="21420">KLWNAARLIEQHLADYTPPASAAERDAALANLRGTDRALIAWLQELVARATASFERYDYPAALDATERFFWNTFCDNYLEWVKGRLYDGSGAGRQSAQLALAHTLETLLKLLAPIMPHITEEIYQQLFAPASGARSIHTSAWPATSAALRDPEAERVGAALLAITAAARRFKSAQQLGLGAPLAPLSIAAGELAAPPAA</sequence>
<feature type="non-terminal residue" evidence="10">
    <location>
        <position position="1"/>
    </location>
</feature>
<evidence type="ECO:0000313" key="10">
    <source>
        <dbReference type="EMBL" id="KPV47146.1"/>
    </source>
</evidence>
<evidence type="ECO:0000256" key="6">
    <source>
        <dbReference type="ARBA" id="ARBA00023146"/>
    </source>
</evidence>
<name>A0A0P9D3F7_9CHLR</name>
<gene>
    <name evidence="10" type="ORF">SE17_42700</name>
</gene>
<dbReference type="InterPro" id="IPR013155">
    <property type="entry name" value="M/V/L/I-tRNA-synth_anticd-bd"/>
</dbReference>
<dbReference type="GO" id="GO:0005524">
    <property type="term" value="F:ATP binding"/>
    <property type="evidence" value="ECO:0007669"/>
    <property type="project" value="UniProtKB-KW"/>
</dbReference>
<dbReference type="Gene3D" id="1.10.730.10">
    <property type="entry name" value="Isoleucyl-tRNA Synthetase, Domain 1"/>
    <property type="match status" value="1"/>
</dbReference>
<dbReference type="GO" id="GO:0004832">
    <property type="term" value="F:valine-tRNA ligase activity"/>
    <property type="evidence" value="ECO:0007669"/>
    <property type="project" value="UniProtKB-EC"/>
</dbReference>
<comment type="catalytic activity">
    <reaction evidence="8">
        <text>tRNA(Val) + L-valine + ATP = L-valyl-tRNA(Val) + AMP + diphosphate</text>
        <dbReference type="Rhea" id="RHEA:10704"/>
        <dbReference type="Rhea" id="RHEA-COMP:9672"/>
        <dbReference type="Rhea" id="RHEA-COMP:9708"/>
        <dbReference type="ChEBI" id="CHEBI:30616"/>
        <dbReference type="ChEBI" id="CHEBI:33019"/>
        <dbReference type="ChEBI" id="CHEBI:57762"/>
        <dbReference type="ChEBI" id="CHEBI:78442"/>
        <dbReference type="ChEBI" id="CHEBI:78537"/>
        <dbReference type="ChEBI" id="CHEBI:456215"/>
        <dbReference type="EC" id="6.1.1.9"/>
    </reaction>
</comment>
<dbReference type="EMBL" id="LJCR01003450">
    <property type="protein sequence ID" value="KPV47146.1"/>
    <property type="molecule type" value="Genomic_DNA"/>
</dbReference>
<dbReference type="InterPro" id="IPR002303">
    <property type="entry name" value="Valyl-tRNA_ligase"/>
</dbReference>
<evidence type="ECO:0000256" key="8">
    <source>
        <dbReference type="ARBA" id="ARBA00047552"/>
    </source>
</evidence>
<feature type="non-terminal residue" evidence="10">
    <location>
        <position position="199"/>
    </location>
</feature>
<evidence type="ECO:0000256" key="4">
    <source>
        <dbReference type="ARBA" id="ARBA00022840"/>
    </source>
</evidence>
<dbReference type="InterPro" id="IPR009080">
    <property type="entry name" value="tRNAsynth_Ia_anticodon-bd"/>
</dbReference>
<dbReference type="Proteomes" id="UP000050509">
    <property type="component" value="Unassembled WGS sequence"/>
</dbReference>
<keyword evidence="5" id="KW-0648">Protein biosynthesis</keyword>
<dbReference type="SUPFAM" id="SSF47323">
    <property type="entry name" value="Anticodon-binding domain of a subclass of class I aminoacyl-tRNA synthetases"/>
    <property type="match status" value="1"/>
</dbReference>
<protein>
    <recommendedName>
        <fullName evidence="1">valine--tRNA ligase</fullName>
        <ecNumber evidence="1">6.1.1.9</ecNumber>
    </recommendedName>
    <alternativeName>
        <fullName evidence="7">Valyl-tRNA synthetase</fullName>
    </alternativeName>
</protein>
<evidence type="ECO:0000259" key="9">
    <source>
        <dbReference type="Pfam" id="PF08264"/>
    </source>
</evidence>
<keyword evidence="11" id="KW-1185">Reference proteome</keyword>
<proteinExistence type="predicted"/>
<feature type="domain" description="Methionyl/Valyl/Leucyl/Isoleucyl-tRNA synthetase anticodon-binding" evidence="9">
    <location>
        <begin position="36"/>
        <end position="183"/>
    </location>
</feature>
<keyword evidence="3" id="KW-0547">Nucleotide-binding</keyword>
<evidence type="ECO:0000256" key="2">
    <source>
        <dbReference type="ARBA" id="ARBA00022598"/>
    </source>
</evidence>
<dbReference type="GO" id="GO:0006438">
    <property type="term" value="P:valyl-tRNA aminoacylation"/>
    <property type="evidence" value="ECO:0007669"/>
    <property type="project" value="InterPro"/>
</dbReference>
<organism evidence="10 11">
    <name type="scientific">Kouleothrix aurantiaca</name>
    <dbReference type="NCBI Taxonomy" id="186479"/>
    <lineage>
        <taxon>Bacteria</taxon>
        <taxon>Bacillati</taxon>
        <taxon>Chloroflexota</taxon>
        <taxon>Chloroflexia</taxon>
        <taxon>Chloroflexales</taxon>
        <taxon>Roseiflexineae</taxon>
        <taxon>Roseiflexaceae</taxon>
        <taxon>Kouleothrix</taxon>
    </lineage>
</organism>
<reference evidence="10 11" key="1">
    <citation type="submission" date="2015-09" db="EMBL/GenBank/DDBJ databases">
        <title>Draft genome sequence of Kouleothrix aurantiaca JCM 19913.</title>
        <authorList>
            <person name="Hemp J."/>
        </authorList>
    </citation>
    <scope>NUCLEOTIDE SEQUENCE [LARGE SCALE GENOMIC DNA]</scope>
    <source>
        <strain evidence="10 11">COM-B</strain>
    </source>
</reference>
<evidence type="ECO:0000256" key="1">
    <source>
        <dbReference type="ARBA" id="ARBA00013169"/>
    </source>
</evidence>